<dbReference type="Gene3D" id="2.30.42.10">
    <property type="match status" value="1"/>
</dbReference>
<dbReference type="Gene3D" id="3.40.50.1820">
    <property type="entry name" value="alpha/beta hydrolase"/>
    <property type="match status" value="1"/>
</dbReference>
<dbReference type="InterPro" id="IPR029058">
    <property type="entry name" value="AB_hydrolase_fold"/>
</dbReference>
<evidence type="ECO:0000259" key="1">
    <source>
        <dbReference type="Pfam" id="PF12697"/>
    </source>
</evidence>
<protein>
    <recommendedName>
        <fullName evidence="5">PDZ domain-containing protein</fullName>
    </recommendedName>
</protein>
<accession>A0A1G5JCY3</accession>
<sequence>MPARKALMGMQGKPASGGIAIDTVYPKATMAALKLRKGDIILSIDQKPTPSLEAYGQVAGSIRGGEKITVDYLRDGKRKTATGKAIMRPYETSDKAEVLYDWVPFKSGQLRSITYKPKGKTNVPCILLIPGYGCGSIENYSKSYNGRLIDDWLINGFAVVTIEKSGLGDSFGCAPCSEVDIQTDIDSFDAGYRYMENLPFVDKNKLFIWGHSMGGTIAPEIAKKYNPRGVMVFGCVFRPWSEFLLEMHRVQKPLLENLTLTQTEDFTRTIQKIYYEFFVLKKLPEQLVKIPEYKDLVISELGYKPTSNDMWGRHWKFWQQIDSLDMARSWAAVKCPVLVIHGGTDYEQCSLVEPMMIEKTVNEAYPGHAQWITIPDLDHFMMTSKDWPEAVKNFRDAQYAKGNYNKKLSAQTVQWLQSQR</sequence>
<dbReference type="GO" id="GO:0052689">
    <property type="term" value="F:carboxylic ester hydrolase activity"/>
    <property type="evidence" value="ECO:0007669"/>
    <property type="project" value="TreeGrafter"/>
</dbReference>
<dbReference type="Pfam" id="PF12697">
    <property type="entry name" value="Abhydrolase_6"/>
    <property type="match status" value="1"/>
</dbReference>
<evidence type="ECO:0000259" key="2">
    <source>
        <dbReference type="Pfam" id="PF13180"/>
    </source>
</evidence>
<dbReference type="PANTHER" id="PTHR43265:SF1">
    <property type="entry name" value="ESTERASE ESTD"/>
    <property type="match status" value="1"/>
</dbReference>
<dbReference type="InterPro" id="IPR053145">
    <property type="entry name" value="AB_hydrolase_Est10"/>
</dbReference>
<dbReference type="Pfam" id="PF13180">
    <property type="entry name" value="PDZ_2"/>
    <property type="match status" value="1"/>
</dbReference>
<dbReference type="PANTHER" id="PTHR43265">
    <property type="entry name" value="ESTERASE ESTD"/>
    <property type="match status" value="1"/>
</dbReference>
<evidence type="ECO:0000313" key="4">
    <source>
        <dbReference type="Proteomes" id="UP000199354"/>
    </source>
</evidence>
<dbReference type="InterPro" id="IPR000073">
    <property type="entry name" value="AB_hydrolase_1"/>
</dbReference>
<dbReference type="SUPFAM" id="SSF50156">
    <property type="entry name" value="PDZ domain-like"/>
    <property type="match status" value="1"/>
</dbReference>
<dbReference type="AlphaFoldDB" id="A0A1G5JCY3"/>
<dbReference type="InterPro" id="IPR001478">
    <property type="entry name" value="PDZ"/>
</dbReference>
<reference evidence="3 4" key="1">
    <citation type="submission" date="2016-10" db="EMBL/GenBank/DDBJ databases">
        <authorList>
            <person name="de Groot N.N."/>
        </authorList>
    </citation>
    <scope>NUCLEOTIDE SEQUENCE [LARGE SCALE GENOMIC DNA]</scope>
    <source>
        <strain evidence="3 4">CGMCC 1.7031</strain>
    </source>
</reference>
<organism evidence="3 4">
    <name type="scientific">Flavobacterium caeni</name>
    <dbReference type="NCBI Taxonomy" id="490189"/>
    <lineage>
        <taxon>Bacteria</taxon>
        <taxon>Pseudomonadati</taxon>
        <taxon>Bacteroidota</taxon>
        <taxon>Flavobacteriia</taxon>
        <taxon>Flavobacteriales</taxon>
        <taxon>Flavobacteriaceae</taxon>
        <taxon>Flavobacterium</taxon>
    </lineage>
</organism>
<keyword evidence="4" id="KW-1185">Reference proteome</keyword>
<dbReference type="InterPro" id="IPR036034">
    <property type="entry name" value="PDZ_sf"/>
</dbReference>
<feature type="domain" description="PDZ" evidence="2">
    <location>
        <begin position="7"/>
        <end position="82"/>
    </location>
</feature>
<dbReference type="STRING" id="490189.SAMN02927903_02660"/>
<feature type="domain" description="AB hydrolase-1" evidence="1">
    <location>
        <begin position="126"/>
        <end position="384"/>
    </location>
</feature>
<proteinExistence type="predicted"/>
<dbReference type="SUPFAM" id="SSF53474">
    <property type="entry name" value="alpha/beta-Hydrolases"/>
    <property type="match status" value="1"/>
</dbReference>
<evidence type="ECO:0008006" key="5">
    <source>
        <dbReference type="Google" id="ProtNLM"/>
    </source>
</evidence>
<dbReference type="EMBL" id="FMVF01000013">
    <property type="protein sequence ID" value="SCY86253.1"/>
    <property type="molecule type" value="Genomic_DNA"/>
</dbReference>
<evidence type="ECO:0000313" key="3">
    <source>
        <dbReference type="EMBL" id="SCY86253.1"/>
    </source>
</evidence>
<gene>
    <name evidence="3" type="ORF">SAMN02927903_02660</name>
</gene>
<dbReference type="Proteomes" id="UP000199354">
    <property type="component" value="Unassembled WGS sequence"/>
</dbReference>
<name>A0A1G5JCY3_9FLAO</name>